<protein>
    <recommendedName>
        <fullName evidence="14">18S rRNA aminocarboxypropyltransferase</fullName>
        <ecNumber evidence="14">2.5.1.157</ecNumber>
    </recommendedName>
</protein>
<feature type="binding site" evidence="14">
    <location>
        <position position="121"/>
    </location>
    <ligand>
        <name>S-adenosyl-L-methionine</name>
        <dbReference type="ChEBI" id="CHEBI:59789"/>
    </ligand>
</feature>
<comment type="catalytic activity">
    <reaction evidence="13">
        <text>L-seryl-[protein] + ATP = O-phospho-L-seryl-[protein] + ADP + H(+)</text>
        <dbReference type="Rhea" id="RHEA:17989"/>
        <dbReference type="Rhea" id="RHEA-COMP:9863"/>
        <dbReference type="Rhea" id="RHEA-COMP:11604"/>
        <dbReference type="ChEBI" id="CHEBI:15378"/>
        <dbReference type="ChEBI" id="CHEBI:29999"/>
        <dbReference type="ChEBI" id="CHEBI:30616"/>
        <dbReference type="ChEBI" id="CHEBI:83421"/>
        <dbReference type="ChEBI" id="CHEBI:456216"/>
        <dbReference type="EC" id="2.7.11.1"/>
    </reaction>
</comment>
<feature type="domain" description="Protein kinase" evidence="16">
    <location>
        <begin position="261"/>
        <end position="469"/>
    </location>
</feature>
<dbReference type="EMBL" id="UYSL01001553">
    <property type="protein sequence ID" value="VDL65333.1"/>
    <property type="molecule type" value="Genomic_DNA"/>
</dbReference>
<dbReference type="EC" id="2.5.1.157" evidence="14"/>
<gene>
    <name evidence="17" type="ORF">NBR_LOCUS1744</name>
</gene>
<dbReference type="PANTHER" id="PTHR20426">
    <property type="entry name" value="RIBOSOME BIOGENESIS PROTEIN TSR3 HOMOLOG"/>
    <property type="match status" value="1"/>
</dbReference>
<dbReference type="OMA" id="SAHIRME"/>
<dbReference type="InterPro" id="IPR022495">
    <property type="entry name" value="Bud32"/>
</dbReference>
<dbReference type="STRING" id="27835.A0A0N4XGU1"/>
<keyword evidence="5 14" id="KW-0698">rRNA processing</keyword>
<feature type="binding site" evidence="14">
    <location>
        <position position="178"/>
    </location>
    <ligand>
        <name>S-adenosyl-L-methionine</name>
        <dbReference type="ChEBI" id="CHEBI:59789"/>
    </ligand>
</feature>
<evidence type="ECO:0000256" key="7">
    <source>
        <dbReference type="ARBA" id="ARBA00022691"/>
    </source>
</evidence>
<organism evidence="19">
    <name type="scientific">Nippostrongylus brasiliensis</name>
    <name type="common">Rat hookworm</name>
    <dbReference type="NCBI Taxonomy" id="27835"/>
    <lineage>
        <taxon>Eukaryota</taxon>
        <taxon>Metazoa</taxon>
        <taxon>Ecdysozoa</taxon>
        <taxon>Nematoda</taxon>
        <taxon>Chromadorea</taxon>
        <taxon>Rhabditida</taxon>
        <taxon>Rhabditina</taxon>
        <taxon>Rhabditomorpha</taxon>
        <taxon>Strongyloidea</taxon>
        <taxon>Heligmosomidae</taxon>
        <taxon>Nippostrongylus</taxon>
    </lineage>
</organism>
<dbReference type="FunFam" id="3.30.200.20:FF:000201">
    <property type="entry name" value="TP53-regulating kinase isoform X1"/>
    <property type="match status" value="1"/>
</dbReference>
<dbReference type="Gene3D" id="3.30.200.20">
    <property type="entry name" value="Phosphorylase Kinase, domain 1"/>
    <property type="match status" value="1"/>
</dbReference>
<comment type="similarity">
    <text evidence="14">Belongs to the TDD superfamily. TSR3 family.</text>
</comment>
<dbReference type="AlphaFoldDB" id="A0A0N4XGU1"/>
<dbReference type="NCBIfam" id="TIGR03724">
    <property type="entry name" value="arch_bud32"/>
    <property type="match status" value="1"/>
</dbReference>
<evidence type="ECO:0000256" key="12">
    <source>
        <dbReference type="ARBA" id="ARBA00047899"/>
    </source>
</evidence>
<evidence type="ECO:0000256" key="2">
    <source>
        <dbReference type="ARBA" id="ARBA00022490"/>
    </source>
</evidence>
<dbReference type="GO" id="GO:0008033">
    <property type="term" value="P:tRNA processing"/>
    <property type="evidence" value="ECO:0007669"/>
    <property type="project" value="UniProtKB-KW"/>
</dbReference>
<keyword evidence="10" id="KW-0418">Kinase</keyword>
<dbReference type="WBParaSite" id="NBR_0000174301-mRNA-1">
    <property type="protein sequence ID" value="NBR_0000174301-mRNA-1"/>
    <property type="gene ID" value="NBR_0000174301"/>
</dbReference>
<dbReference type="InterPro" id="IPR000719">
    <property type="entry name" value="Prot_kinase_dom"/>
</dbReference>
<keyword evidence="8" id="KW-0819">tRNA processing</keyword>
<proteinExistence type="inferred from homology"/>
<comment type="caution">
    <text evidence="14">Lacks conserved residue(s) required for the propagation of feature annotation.</text>
</comment>
<feature type="region of interest" description="Disordered" evidence="15">
    <location>
        <begin position="1"/>
        <end position="52"/>
    </location>
</feature>
<dbReference type="GO" id="GO:0106388">
    <property type="term" value="F:rRNA small subunit aminocarboxypropyltransferase activity"/>
    <property type="evidence" value="ECO:0007669"/>
    <property type="project" value="UniProtKB-EC"/>
</dbReference>
<dbReference type="Gene3D" id="1.10.510.10">
    <property type="entry name" value="Transferase(Phosphotransferase) domain 1"/>
    <property type="match status" value="1"/>
</dbReference>
<evidence type="ECO:0000256" key="6">
    <source>
        <dbReference type="ARBA" id="ARBA00022679"/>
    </source>
</evidence>
<dbReference type="GO" id="GO:0005524">
    <property type="term" value="F:ATP binding"/>
    <property type="evidence" value="ECO:0007669"/>
    <property type="project" value="UniProtKB-KW"/>
</dbReference>
<dbReference type="GO" id="GO:0000455">
    <property type="term" value="P:enzyme-directed rRNA pseudouridine synthesis"/>
    <property type="evidence" value="ECO:0007669"/>
    <property type="project" value="UniProtKB-UniRule"/>
</dbReference>
<accession>A0A0N4XGU1</accession>
<evidence type="ECO:0000313" key="19">
    <source>
        <dbReference type="WBParaSite" id="NBR_0000174301-mRNA-1"/>
    </source>
</evidence>
<evidence type="ECO:0000256" key="5">
    <source>
        <dbReference type="ARBA" id="ARBA00022552"/>
    </source>
</evidence>
<sequence length="469" mass="52620">MGKKGREQHGNKRTNKSRHADAGDAEPLSSHGEEDSESLDESRDDHSDSDQTNEMPCKLAMYDFNQCDPKRCSGRKLLRAGLISEVRLGSRFPGLVLSPTGKTTLAPCDREFIDQYGLGVVDCSWKEVERTPLHKATTKAALFFLIKDGVTRFIALMMGMRFTHSLPTKVKAPEHRLLPYLVAANSVNYGRPCHLTCAEALAAGLYIVGHVQAAERVMKQFTWGPHFIELNRELLDIYAGCHTPEENMEWEEQFEQGFDYAIEKDGMRQGAEARVYTCTYLGRPAIMKERFSKKYRHPDVDEKLNKARLRNELKGIVRAQEVGVGAPAVFFVDTNNNRIIMERIEGLTANAWIEKRRSEASGSNEFKADTLELGKLIGEAIGKMHLSNLVHGDLTTSNIILKNNDLRQPYFIDFGLCALGKVLPEDKGVDLYVLERAMISTHIDSEDMFKSVLEGYTSVNSKQGSAVIK</sequence>
<dbReference type="GO" id="GO:0030490">
    <property type="term" value="P:maturation of SSU-rRNA"/>
    <property type="evidence" value="ECO:0007669"/>
    <property type="project" value="TreeGrafter"/>
</dbReference>
<evidence type="ECO:0000256" key="10">
    <source>
        <dbReference type="ARBA" id="ARBA00022777"/>
    </source>
</evidence>
<evidence type="ECO:0000256" key="14">
    <source>
        <dbReference type="HAMAP-Rule" id="MF_03146"/>
    </source>
</evidence>
<keyword evidence="4" id="KW-0723">Serine/threonine-protein kinase</keyword>
<evidence type="ECO:0000256" key="4">
    <source>
        <dbReference type="ARBA" id="ARBA00022527"/>
    </source>
</evidence>
<dbReference type="InterPro" id="IPR022968">
    <property type="entry name" value="Tsr3-like"/>
</dbReference>
<feature type="binding site" evidence="14">
    <location>
        <position position="73"/>
    </location>
    <ligand>
        <name>S-adenosyl-L-methionine</name>
        <dbReference type="ChEBI" id="CHEBI:59789"/>
    </ligand>
</feature>
<dbReference type="GO" id="GO:0004674">
    <property type="term" value="F:protein serine/threonine kinase activity"/>
    <property type="evidence" value="ECO:0007669"/>
    <property type="project" value="UniProtKB-KW"/>
</dbReference>
<name>A0A0N4XGU1_NIPBR</name>
<evidence type="ECO:0000256" key="11">
    <source>
        <dbReference type="ARBA" id="ARBA00022840"/>
    </source>
</evidence>
<evidence type="ECO:0000256" key="3">
    <source>
        <dbReference type="ARBA" id="ARBA00022517"/>
    </source>
</evidence>
<evidence type="ECO:0000256" key="1">
    <source>
        <dbReference type="ARBA" id="ARBA00010630"/>
    </source>
</evidence>
<keyword evidence="18" id="KW-1185">Reference proteome</keyword>
<keyword evidence="6 14" id="KW-0808">Transferase</keyword>
<dbReference type="InterPro" id="IPR008266">
    <property type="entry name" value="Tyr_kinase_AS"/>
</dbReference>
<dbReference type="InterPro" id="IPR007209">
    <property type="entry name" value="RNaseL-inhib-like_metal-bd_dom"/>
</dbReference>
<keyword evidence="3 14" id="KW-0690">Ribosome biogenesis</keyword>
<dbReference type="HAMAP" id="MF_01116">
    <property type="entry name" value="TSR3"/>
    <property type="match status" value="1"/>
</dbReference>
<dbReference type="Pfam" id="PF04068">
    <property type="entry name" value="Fer4_RLI"/>
    <property type="match status" value="1"/>
</dbReference>
<dbReference type="Pfam" id="PF04034">
    <property type="entry name" value="Ribo_biogen_C"/>
    <property type="match status" value="2"/>
</dbReference>
<reference evidence="19" key="1">
    <citation type="submission" date="2017-02" db="UniProtKB">
        <authorList>
            <consortium name="WormBaseParasite"/>
        </authorList>
    </citation>
    <scope>IDENTIFICATION</scope>
</reference>
<keyword evidence="9" id="KW-0547">Nucleotide-binding</keyword>
<comment type="function">
    <text evidence="14">Aminocarboxypropyltransferase that catalyzes the aminocarboxypropyl transfer on pseudouridine in 18S rRNA. It constitutes the last step in biosynthesis of the hypermodified N1-methyl-N3-(3-amino-3-carboxypropyl) pseudouridine (m1acp3-Psi).</text>
</comment>
<evidence type="ECO:0000256" key="15">
    <source>
        <dbReference type="SAM" id="MobiDB-lite"/>
    </source>
</evidence>
<dbReference type="GO" id="GO:1904047">
    <property type="term" value="F:S-adenosyl-L-methionine binding"/>
    <property type="evidence" value="ECO:0007669"/>
    <property type="project" value="UniProtKB-UniRule"/>
</dbReference>
<evidence type="ECO:0000256" key="8">
    <source>
        <dbReference type="ARBA" id="ARBA00022694"/>
    </source>
</evidence>
<comment type="similarity">
    <text evidence="1">Belongs to the protein kinase superfamily. BUD32 family.</text>
</comment>
<dbReference type="Proteomes" id="UP000271162">
    <property type="component" value="Unassembled WGS sequence"/>
</dbReference>
<evidence type="ECO:0000259" key="16">
    <source>
        <dbReference type="PROSITE" id="PS50011"/>
    </source>
</evidence>
<evidence type="ECO:0000313" key="18">
    <source>
        <dbReference type="Proteomes" id="UP000271162"/>
    </source>
</evidence>
<dbReference type="PANTHER" id="PTHR20426:SF0">
    <property type="entry name" value="18S RRNA AMINOCARBOXYPROPYLTRANSFERASE"/>
    <property type="match status" value="1"/>
</dbReference>
<evidence type="ECO:0000256" key="9">
    <source>
        <dbReference type="ARBA" id="ARBA00022741"/>
    </source>
</evidence>
<dbReference type="InterPro" id="IPR007177">
    <property type="entry name" value="Tsr3_C"/>
</dbReference>
<dbReference type="SUPFAM" id="SSF56112">
    <property type="entry name" value="Protein kinase-like (PK-like)"/>
    <property type="match status" value="1"/>
</dbReference>
<dbReference type="Pfam" id="PF06293">
    <property type="entry name" value="Kdo"/>
    <property type="match status" value="1"/>
</dbReference>
<comment type="catalytic activity">
    <reaction evidence="14">
        <text>an N(1)-methylpseudouridine in rRNA + S-adenosyl-L-methionine = N(1)-methyl-N(3)-[(3S)-3-amino-3-carboxypropyl]pseudouridine in rRNA + S-methyl-5'-thioadenosine + H(+)</text>
        <dbReference type="Rhea" id="RHEA:63296"/>
        <dbReference type="Rhea" id="RHEA-COMP:11634"/>
        <dbReference type="Rhea" id="RHEA-COMP:16310"/>
        <dbReference type="ChEBI" id="CHEBI:15378"/>
        <dbReference type="ChEBI" id="CHEBI:17509"/>
        <dbReference type="ChEBI" id="CHEBI:59789"/>
        <dbReference type="ChEBI" id="CHEBI:74890"/>
        <dbReference type="ChEBI" id="CHEBI:146234"/>
        <dbReference type="EC" id="2.5.1.157"/>
    </reaction>
</comment>
<keyword evidence="2" id="KW-0963">Cytoplasm</keyword>
<reference evidence="17 18" key="2">
    <citation type="submission" date="2018-11" db="EMBL/GenBank/DDBJ databases">
        <authorList>
            <consortium name="Pathogen Informatics"/>
        </authorList>
    </citation>
    <scope>NUCLEOTIDE SEQUENCE [LARGE SCALE GENOMIC DNA]</scope>
</reference>
<feature type="compositionally biased region" description="Basic and acidic residues" evidence="15">
    <location>
        <begin position="1"/>
        <end position="10"/>
    </location>
</feature>
<dbReference type="GO" id="GO:0000408">
    <property type="term" value="C:EKC/KEOPS complex"/>
    <property type="evidence" value="ECO:0007669"/>
    <property type="project" value="UniProtKB-ARBA"/>
</dbReference>
<dbReference type="PROSITE" id="PS50011">
    <property type="entry name" value="PROTEIN_KINASE_DOM"/>
    <property type="match status" value="1"/>
</dbReference>
<dbReference type="InterPro" id="IPR011009">
    <property type="entry name" value="Kinase-like_dom_sf"/>
</dbReference>
<evidence type="ECO:0000256" key="13">
    <source>
        <dbReference type="ARBA" id="ARBA00048679"/>
    </source>
</evidence>
<keyword evidence="7 14" id="KW-0949">S-adenosyl-L-methionine</keyword>
<dbReference type="PROSITE" id="PS00109">
    <property type="entry name" value="PROTEIN_KINASE_TYR"/>
    <property type="match status" value="1"/>
</dbReference>
<feature type="compositionally biased region" description="Basic and acidic residues" evidence="15">
    <location>
        <begin position="40"/>
        <end position="49"/>
    </location>
</feature>
<comment type="catalytic activity">
    <reaction evidence="12">
        <text>L-threonyl-[protein] + ATP = O-phospho-L-threonyl-[protein] + ADP + H(+)</text>
        <dbReference type="Rhea" id="RHEA:46608"/>
        <dbReference type="Rhea" id="RHEA-COMP:11060"/>
        <dbReference type="Rhea" id="RHEA-COMP:11605"/>
        <dbReference type="ChEBI" id="CHEBI:15378"/>
        <dbReference type="ChEBI" id="CHEBI:30013"/>
        <dbReference type="ChEBI" id="CHEBI:30616"/>
        <dbReference type="ChEBI" id="CHEBI:61977"/>
        <dbReference type="ChEBI" id="CHEBI:456216"/>
        <dbReference type="EC" id="2.7.11.1"/>
    </reaction>
</comment>
<evidence type="ECO:0000313" key="17">
    <source>
        <dbReference type="EMBL" id="VDL65333.1"/>
    </source>
</evidence>
<keyword evidence="11" id="KW-0067">ATP-binding</keyword>